<name>A0A8B4S139_COMTE</name>
<dbReference type="AlphaFoldDB" id="A0A8B4S139"/>
<dbReference type="GeneID" id="63999848"/>
<dbReference type="Proteomes" id="UP000255070">
    <property type="component" value="Unassembled WGS sequence"/>
</dbReference>
<organism evidence="1 2">
    <name type="scientific">Comamonas testosteroni</name>
    <name type="common">Pseudomonas testosteroni</name>
    <dbReference type="NCBI Taxonomy" id="285"/>
    <lineage>
        <taxon>Bacteria</taxon>
        <taxon>Pseudomonadati</taxon>
        <taxon>Pseudomonadota</taxon>
        <taxon>Betaproteobacteria</taxon>
        <taxon>Burkholderiales</taxon>
        <taxon>Comamonadaceae</taxon>
        <taxon>Comamonas</taxon>
    </lineage>
</organism>
<keyword evidence="2" id="KW-1185">Reference proteome</keyword>
<dbReference type="EMBL" id="UFXL01000001">
    <property type="protein sequence ID" value="SUY77139.1"/>
    <property type="molecule type" value="Genomic_DNA"/>
</dbReference>
<sequence length="72" mass="8763">MHIEHHYNWRYQDHLGKWRTTNYLCSEERIKKEHPDATPVEGTLRVIEVADTLDEYWKRTRDNTLQGSMHKP</sequence>
<evidence type="ECO:0000313" key="1">
    <source>
        <dbReference type="EMBL" id="SUY77139.1"/>
    </source>
</evidence>
<protein>
    <submittedName>
        <fullName evidence="1">Uncharacterized protein</fullName>
    </submittedName>
</protein>
<reference evidence="1 2" key="1">
    <citation type="submission" date="2018-06" db="EMBL/GenBank/DDBJ databases">
        <authorList>
            <consortium name="Pathogen Informatics"/>
            <person name="Doyle S."/>
        </authorList>
    </citation>
    <scope>NUCLEOTIDE SEQUENCE [LARGE SCALE GENOMIC DNA]</scope>
    <source>
        <strain evidence="1 2">NCTC10698</strain>
    </source>
</reference>
<comment type="caution">
    <text evidence="1">The sequence shown here is derived from an EMBL/GenBank/DDBJ whole genome shotgun (WGS) entry which is preliminary data.</text>
</comment>
<gene>
    <name evidence="1" type="ORF">NCTC10698_02029</name>
</gene>
<accession>A0A8B4S139</accession>
<evidence type="ECO:0000313" key="2">
    <source>
        <dbReference type="Proteomes" id="UP000255070"/>
    </source>
</evidence>
<dbReference type="RefSeq" id="WP_003077452.1">
    <property type="nucleotide sequence ID" value="NZ_BBJZ01000010.1"/>
</dbReference>
<proteinExistence type="predicted"/>